<dbReference type="EnsemblPlants" id="OGLUM12G03740.1">
    <property type="protein sequence ID" value="OGLUM12G03740.1"/>
    <property type="gene ID" value="OGLUM12G03740"/>
</dbReference>
<dbReference type="HOGENOM" id="CLU_019286_13_0_1"/>
<organism evidence="2">
    <name type="scientific">Oryza glumipatula</name>
    <dbReference type="NCBI Taxonomy" id="40148"/>
    <lineage>
        <taxon>Eukaryota</taxon>
        <taxon>Viridiplantae</taxon>
        <taxon>Streptophyta</taxon>
        <taxon>Embryophyta</taxon>
        <taxon>Tracheophyta</taxon>
        <taxon>Spermatophyta</taxon>
        <taxon>Magnoliopsida</taxon>
        <taxon>Liliopsida</taxon>
        <taxon>Poales</taxon>
        <taxon>Poaceae</taxon>
        <taxon>BOP clade</taxon>
        <taxon>Oryzoideae</taxon>
        <taxon>Oryzeae</taxon>
        <taxon>Oryzinae</taxon>
        <taxon>Oryza</taxon>
    </lineage>
</organism>
<dbReference type="Proteomes" id="UP000026961">
    <property type="component" value="Chromosome 12"/>
</dbReference>
<evidence type="ECO:0000313" key="2">
    <source>
        <dbReference type="EnsemblPlants" id="OGLUM12G03740.1"/>
    </source>
</evidence>
<dbReference type="PANTHER" id="PTHR44586:SF10">
    <property type="entry name" value="DUF295 DOMAIN-CONTAINING PROTEIN"/>
    <property type="match status" value="1"/>
</dbReference>
<protein>
    <recommendedName>
        <fullName evidence="1">KIB1-4 beta-propeller domain-containing protein</fullName>
    </recommendedName>
</protein>
<reference evidence="2" key="1">
    <citation type="submission" date="2015-04" db="UniProtKB">
        <authorList>
            <consortium name="EnsemblPlants"/>
        </authorList>
    </citation>
    <scope>IDENTIFICATION</scope>
</reference>
<sequence>MIPAIYQLNELHNFIYMKAMTSSDPATGDFTIMLIHNPYMQLDHQTSNGIRSPSTTTSASPTASSMTASFYTITYHRMVHLIDINPDSSYVTGVIVQETLPMMYLIVYLARSPNHGDFIQIFRFTSSLETDQTDRFVDYDLGDNDVFIGRNYTACLSTKDYPGLMPNHIYFTDDDECSLQAFKGTPRDIGVYNYEDDTLSEVVSPQPWLKWPPPIWITPSFKDFPNTYTQ</sequence>
<feature type="domain" description="KIB1-4 beta-propeller" evidence="1">
    <location>
        <begin position="11"/>
        <end position="193"/>
    </location>
</feature>
<reference evidence="2" key="2">
    <citation type="submission" date="2018-05" db="EMBL/GenBank/DDBJ databases">
        <title>OgluRS3 (Oryza glumaepatula Reference Sequence Version 3).</title>
        <authorList>
            <person name="Zhang J."/>
            <person name="Kudrna D."/>
            <person name="Lee S."/>
            <person name="Talag J."/>
            <person name="Welchert J."/>
            <person name="Wing R.A."/>
        </authorList>
    </citation>
    <scope>NUCLEOTIDE SEQUENCE [LARGE SCALE GENOMIC DNA]</scope>
</reference>
<evidence type="ECO:0000313" key="3">
    <source>
        <dbReference type="Proteomes" id="UP000026961"/>
    </source>
</evidence>
<dbReference type="PANTHER" id="PTHR44586">
    <property type="entry name" value="F-BOX DOMAIN CONTAINING PROTEIN, EXPRESSED"/>
    <property type="match status" value="1"/>
</dbReference>
<proteinExistence type="predicted"/>
<dbReference type="Gramene" id="OGLUM12G03740.1">
    <property type="protein sequence ID" value="OGLUM12G03740.1"/>
    <property type="gene ID" value="OGLUM12G03740"/>
</dbReference>
<keyword evidence="3" id="KW-1185">Reference proteome</keyword>
<dbReference type="InterPro" id="IPR005174">
    <property type="entry name" value="KIB1-4_b-propeller"/>
</dbReference>
<dbReference type="Pfam" id="PF03478">
    <property type="entry name" value="Beta-prop_KIB1-4"/>
    <property type="match status" value="1"/>
</dbReference>
<dbReference type="AlphaFoldDB" id="A0A0E0BP04"/>
<accession>A0A0E0BP04</accession>
<name>A0A0E0BP04_9ORYZ</name>
<evidence type="ECO:0000259" key="1">
    <source>
        <dbReference type="Pfam" id="PF03478"/>
    </source>
</evidence>